<dbReference type="InterPro" id="IPR029044">
    <property type="entry name" value="Nucleotide-diphossugar_trans"/>
</dbReference>
<reference evidence="2 3" key="1">
    <citation type="submission" date="2019-09" db="EMBL/GenBank/DDBJ databases">
        <title>Serinicoccus pratensis sp. nov., isolated from meadow soil.</title>
        <authorList>
            <person name="Zhang W."/>
        </authorList>
    </citation>
    <scope>NUCLEOTIDE SEQUENCE [LARGE SCALE GENOMIC DNA]</scope>
    <source>
        <strain evidence="2 3">W204</strain>
    </source>
</reference>
<evidence type="ECO:0000313" key="2">
    <source>
        <dbReference type="EMBL" id="QFG69770.1"/>
    </source>
</evidence>
<dbReference type="AlphaFoldDB" id="A0A5J6V6W9"/>
<dbReference type="InterPro" id="IPR001173">
    <property type="entry name" value="Glyco_trans_2-like"/>
</dbReference>
<organism evidence="2 3">
    <name type="scientific">Ornithinimicrobium pratense</name>
    <dbReference type="NCBI Taxonomy" id="2593973"/>
    <lineage>
        <taxon>Bacteria</taxon>
        <taxon>Bacillati</taxon>
        <taxon>Actinomycetota</taxon>
        <taxon>Actinomycetes</taxon>
        <taxon>Micrococcales</taxon>
        <taxon>Ornithinimicrobiaceae</taxon>
        <taxon>Ornithinimicrobium</taxon>
    </lineage>
</organism>
<gene>
    <name evidence="2" type="ORF">FY030_14645</name>
</gene>
<feature type="domain" description="Glycosyltransferase 2-like" evidence="1">
    <location>
        <begin position="5"/>
        <end position="113"/>
    </location>
</feature>
<dbReference type="OrthoDB" id="9798249at2"/>
<dbReference type="InterPro" id="IPR050834">
    <property type="entry name" value="Glycosyltransf_2"/>
</dbReference>
<dbReference type="Gene3D" id="3.90.550.10">
    <property type="entry name" value="Spore Coat Polysaccharide Biosynthesis Protein SpsA, Chain A"/>
    <property type="match status" value="1"/>
</dbReference>
<name>A0A5J6V6W9_9MICO</name>
<dbReference type="PANTHER" id="PTHR43685:SF2">
    <property type="entry name" value="GLYCOSYLTRANSFERASE 2-LIKE DOMAIN-CONTAINING PROTEIN"/>
    <property type="match status" value="1"/>
</dbReference>
<evidence type="ECO:0000259" key="1">
    <source>
        <dbReference type="Pfam" id="PF00535"/>
    </source>
</evidence>
<dbReference type="GO" id="GO:0016740">
    <property type="term" value="F:transferase activity"/>
    <property type="evidence" value="ECO:0007669"/>
    <property type="project" value="UniProtKB-KW"/>
</dbReference>
<dbReference type="KEGG" id="serw:FY030_14645"/>
<dbReference type="Pfam" id="PF00535">
    <property type="entry name" value="Glycos_transf_2"/>
    <property type="match status" value="1"/>
</dbReference>
<keyword evidence="3" id="KW-1185">Reference proteome</keyword>
<dbReference type="CDD" id="cd00761">
    <property type="entry name" value="Glyco_tranf_GTA_type"/>
    <property type="match status" value="1"/>
</dbReference>
<keyword evidence="2" id="KW-0808">Transferase</keyword>
<dbReference type="EMBL" id="CP044427">
    <property type="protein sequence ID" value="QFG69770.1"/>
    <property type="molecule type" value="Genomic_DNA"/>
</dbReference>
<protein>
    <submittedName>
        <fullName evidence="2">Glycosyltransferase family 2 protein</fullName>
    </submittedName>
</protein>
<evidence type="ECO:0000313" key="3">
    <source>
        <dbReference type="Proteomes" id="UP000326546"/>
    </source>
</evidence>
<accession>A0A5J6V6W9</accession>
<sequence>MSRVSVIVPTYRRPHFLVNALASLKSQSMTDFEVLVCDNGAEAATEDVVRSLDDERFRYIPRPQNVGMLRNALLGFADARSPLVMKLDDDDALMPDALERLTRPFDQEPEIRLSFGGVQLVDENDAPLQERTQWLDRTSGRAFFQEGRLTGATGIVARGGVQLAGAVVRADLVDWASVPAEVGTAYDFHLALTAAENDRPLWFTKAPVVRYRLHPDADTNTHSAAQARATVFVLEQALGSGRHQDTSALQRRLGQATLAAGRALLHDGDFRSARPFLHRSFRLQPGLTAARLAVTSHLPSALLRRLVSARQSNLPAA</sequence>
<dbReference type="PANTHER" id="PTHR43685">
    <property type="entry name" value="GLYCOSYLTRANSFERASE"/>
    <property type="match status" value="1"/>
</dbReference>
<dbReference type="SUPFAM" id="SSF53448">
    <property type="entry name" value="Nucleotide-diphospho-sugar transferases"/>
    <property type="match status" value="1"/>
</dbReference>
<proteinExistence type="predicted"/>
<dbReference type="RefSeq" id="WP_158062264.1">
    <property type="nucleotide sequence ID" value="NZ_CP044427.1"/>
</dbReference>
<dbReference type="Proteomes" id="UP000326546">
    <property type="component" value="Chromosome"/>
</dbReference>